<dbReference type="GO" id="GO:0032259">
    <property type="term" value="P:methylation"/>
    <property type="evidence" value="ECO:0007669"/>
    <property type="project" value="UniProtKB-KW"/>
</dbReference>
<dbReference type="GO" id="GO:0005737">
    <property type="term" value="C:cytoplasm"/>
    <property type="evidence" value="ECO:0007669"/>
    <property type="project" value="UniProtKB-SubCell"/>
</dbReference>
<dbReference type="AlphaFoldDB" id="A0A1B1YEY1"/>
<accession>A0A1B1YEY1</accession>
<dbReference type="GO" id="GO:0016279">
    <property type="term" value="F:protein-lysine N-methyltransferase activity"/>
    <property type="evidence" value="ECO:0007669"/>
    <property type="project" value="RHEA"/>
</dbReference>
<keyword evidence="7" id="KW-0689">Ribosomal protein</keyword>
<evidence type="ECO:0000313" key="7">
    <source>
        <dbReference type="EMBL" id="ANW99300.1"/>
    </source>
</evidence>
<evidence type="ECO:0000256" key="6">
    <source>
        <dbReference type="HAMAP-Rule" id="MF_00735"/>
    </source>
</evidence>
<reference evidence="7 8" key="1">
    <citation type="submission" date="2016-02" db="EMBL/GenBank/DDBJ databases">
        <title>Comparison of Clostridium stercorarium subspecies using comparative genomics and transcriptomics.</title>
        <authorList>
            <person name="Schellenberg J."/>
            <person name="Thallinger G."/>
            <person name="Levin D.B."/>
            <person name="Zhang X."/>
            <person name="Alvare G."/>
            <person name="Fristensky B."/>
            <person name="Sparling R."/>
        </authorList>
    </citation>
    <scope>NUCLEOTIDE SEQUENCE [LARGE SCALE GENOMIC DNA]</scope>
    <source>
        <strain evidence="7 8">DSM 2910</strain>
    </source>
</reference>
<keyword evidence="3 6" id="KW-0489">Methyltransferase</keyword>
<proteinExistence type="inferred from homology"/>
<dbReference type="Pfam" id="PF06325">
    <property type="entry name" value="PrmA"/>
    <property type="match status" value="1"/>
</dbReference>
<feature type="binding site" evidence="6">
    <location>
        <position position="253"/>
    </location>
    <ligand>
        <name>S-adenosyl-L-methionine</name>
        <dbReference type="ChEBI" id="CHEBI:59789"/>
    </ligand>
</feature>
<dbReference type="PANTHER" id="PTHR43648:SF1">
    <property type="entry name" value="ELECTRON TRANSFER FLAVOPROTEIN BETA SUBUNIT LYSINE METHYLTRANSFERASE"/>
    <property type="match status" value="1"/>
</dbReference>
<dbReference type="GO" id="GO:0005840">
    <property type="term" value="C:ribosome"/>
    <property type="evidence" value="ECO:0007669"/>
    <property type="project" value="UniProtKB-KW"/>
</dbReference>
<comment type="similarity">
    <text evidence="1 6">Belongs to the methyltransferase superfamily. PrmA family.</text>
</comment>
<dbReference type="InterPro" id="IPR050078">
    <property type="entry name" value="Ribosomal_L11_MeTrfase_PrmA"/>
</dbReference>
<dbReference type="InterPro" id="IPR004498">
    <property type="entry name" value="Ribosomal_PrmA_MeTrfase"/>
</dbReference>
<keyword evidence="5 6" id="KW-0949">S-adenosyl-L-methionine</keyword>
<dbReference type="PIRSF" id="PIRSF000401">
    <property type="entry name" value="RPL11_MTase"/>
    <property type="match status" value="1"/>
</dbReference>
<evidence type="ECO:0000256" key="4">
    <source>
        <dbReference type="ARBA" id="ARBA00022679"/>
    </source>
</evidence>
<evidence type="ECO:0000256" key="2">
    <source>
        <dbReference type="ARBA" id="ARBA00022490"/>
    </source>
</evidence>
<dbReference type="NCBIfam" id="TIGR00406">
    <property type="entry name" value="prmA"/>
    <property type="match status" value="1"/>
</dbReference>
<evidence type="ECO:0000256" key="1">
    <source>
        <dbReference type="ARBA" id="ARBA00009741"/>
    </source>
</evidence>
<evidence type="ECO:0000256" key="3">
    <source>
        <dbReference type="ARBA" id="ARBA00022603"/>
    </source>
</evidence>
<evidence type="ECO:0000313" key="8">
    <source>
        <dbReference type="Proteomes" id="UP000092971"/>
    </source>
</evidence>
<comment type="function">
    <text evidence="6">Methylates ribosomal protein L11.</text>
</comment>
<dbReference type="SUPFAM" id="SSF53335">
    <property type="entry name" value="S-adenosyl-L-methionine-dependent methyltransferases"/>
    <property type="match status" value="1"/>
</dbReference>
<dbReference type="EC" id="2.1.1.-" evidence="6"/>
<sequence length="318" mass="36262">MKFLRRGSFSVKWLEVAVTVDPEYQEMVSQVLLDQGVQGLEIVDPYAFRQVLDENRYLDYADDGLIESYGEKVIIKAYFSTDRDAEKLKSTLNDEFMRFLGLIPGYTLRIRDDSEWKDNWKKYYKTFKIFERVVIKPTWEDYSKTGDEVIVELEPGMAFGTGTHETTRMCAEFLDELVKGNEKVLDLGCGTGILGIIAAKLGASEVTCVDIDDAAYKACIENVRKNHVSDKVRVVLGELKNIETEKYDIIVVNIIADVILSLLPEFRKYSVPETKILLSGIIADRRDEIANAVKEHGYCLVTEKKQGEWVAMQICTDF</sequence>
<keyword evidence="2 6" id="KW-0963">Cytoplasm</keyword>
<dbReference type="PANTHER" id="PTHR43648">
    <property type="entry name" value="ELECTRON TRANSFER FLAVOPROTEIN BETA SUBUNIT LYSINE METHYLTRANSFERASE"/>
    <property type="match status" value="1"/>
</dbReference>
<comment type="catalytic activity">
    <reaction evidence="6">
        <text>L-lysyl-[protein] + 3 S-adenosyl-L-methionine = N(6),N(6),N(6)-trimethyl-L-lysyl-[protein] + 3 S-adenosyl-L-homocysteine + 3 H(+)</text>
        <dbReference type="Rhea" id="RHEA:54192"/>
        <dbReference type="Rhea" id="RHEA-COMP:9752"/>
        <dbReference type="Rhea" id="RHEA-COMP:13826"/>
        <dbReference type="ChEBI" id="CHEBI:15378"/>
        <dbReference type="ChEBI" id="CHEBI:29969"/>
        <dbReference type="ChEBI" id="CHEBI:57856"/>
        <dbReference type="ChEBI" id="CHEBI:59789"/>
        <dbReference type="ChEBI" id="CHEBI:61961"/>
    </reaction>
</comment>
<dbReference type="InterPro" id="IPR029063">
    <property type="entry name" value="SAM-dependent_MTases_sf"/>
</dbReference>
<feature type="binding site" evidence="6">
    <location>
        <position position="167"/>
    </location>
    <ligand>
        <name>S-adenosyl-L-methionine</name>
        <dbReference type="ChEBI" id="CHEBI:59789"/>
    </ligand>
</feature>
<gene>
    <name evidence="6" type="primary">prmA</name>
    <name evidence="7" type="ORF">CSTERTH_09800</name>
</gene>
<dbReference type="HAMAP" id="MF_00735">
    <property type="entry name" value="Methyltr_PrmA"/>
    <property type="match status" value="1"/>
</dbReference>
<dbReference type="Proteomes" id="UP000092971">
    <property type="component" value="Chromosome"/>
</dbReference>
<organism evidence="7 8">
    <name type="scientific">Thermoclostridium stercorarium subsp. thermolacticum DSM 2910</name>
    <dbReference type="NCBI Taxonomy" id="1121336"/>
    <lineage>
        <taxon>Bacteria</taxon>
        <taxon>Bacillati</taxon>
        <taxon>Bacillota</taxon>
        <taxon>Clostridia</taxon>
        <taxon>Eubacteriales</taxon>
        <taxon>Oscillospiraceae</taxon>
        <taxon>Thermoclostridium</taxon>
    </lineage>
</organism>
<feature type="binding site" evidence="6">
    <location>
        <position position="210"/>
    </location>
    <ligand>
        <name>S-adenosyl-L-methionine</name>
        <dbReference type="ChEBI" id="CHEBI:59789"/>
    </ligand>
</feature>
<dbReference type="EMBL" id="CP014672">
    <property type="protein sequence ID" value="ANW99300.1"/>
    <property type="molecule type" value="Genomic_DNA"/>
</dbReference>
<dbReference type="CDD" id="cd02440">
    <property type="entry name" value="AdoMet_MTases"/>
    <property type="match status" value="1"/>
</dbReference>
<keyword evidence="4 6" id="KW-0808">Transferase</keyword>
<comment type="subcellular location">
    <subcellularLocation>
        <location evidence="6">Cytoplasm</location>
    </subcellularLocation>
</comment>
<keyword evidence="7" id="KW-0687">Ribonucleoprotein</keyword>
<dbReference type="Gene3D" id="3.40.50.150">
    <property type="entry name" value="Vaccinia Virus protein VP39"/>
    <property type="match status" value="1"/>
</dbReference>
<evidence type="ECO:0000256" key="5">
    <source>
        <dbReference type="ARBA" id="ARBA00022691"/>
    </source>
</evidence>
<protein>
    <recommendedName>
        <fullName evidence="6">Ribosomal protein L11 methyltransferase</fullName>
        <shortName evidence="6">L11 Mtase</shortName>
        <ecNumber evidence="6">2.1.1.-</ecNumber>
    </recommendedName>
</protein>
<name>A0A1B1YEY1_THEST</name>
<feature type="binding site" evidence="6">
    <location>
        <position position="188"/>
    </location>
    <ligand>
        <name>S-adenosyl-L-methionine</name>
        <dbReference type="ChEBI" id="CHEBI:59789"/>
    </ligand>
</feature>